<sequence>MKFGCSLEMINMRINEPGFKHKLSKSYWLEVFKYVSAVGFKGIELPYNPYSSDGIAFNMLRSGMPISKYAINTKYESITSFLELLNHSGIEEVTSVHVNANDSMLELLTSGQDPNKVFEKFEYAAEEAIEFLAEIGGKALILSPTPEIGLLDLTMGKGNSDWKPAFLSKTAQVLNKIGESAAQNGIQATIKNEFWSLVRGNEIDSLMEELDSRLVQYSPDLAHLEIAYADSVDTVTKYKDRLNFVHFSDTNFEDFENNYKKTNPELPIVGPQRVFCDLGDGKVNLPEVYKVLENSGYDGWVICESKKTLNVYRAFLKMRWYIDNVLIKS</sequence>
<keyword evidence="2" id="KW-0413">Isomerase</keyword>
<dbReference type="Pfam" id="PF01261">
    <property type="entry name" value="AP_endonuc_2"/>
    <property type="match status" value="1"/>
</dbReference>
<feature type="domain" description="Xylose isomerase-like TIM barrel" evidence="1">
    <location>
        <begin position="32"/>
        <end position="306"/>
    </location>
</feature>
<keyword evidence="3" id="KW-1185">Reference proteome</keyword>
<dbReference type="InterPro" id="IPR036237">
    <property type="entry name" value="Xyl_isomerase-like_sf"/>
</dbReference>
<reference evidence="2" key="1">
    <citation type="submission" date="2022-02" db="EMBL/GenBank/DDBJ databases">
        <title>Halalkalibacter sp. nov. isolated from Lonar Lake, India.</title>
        <authorList>
            <person name="Joshi A."/>
            <person name="Thite S."/>
            <person name="Lodha T."/>
        </authorList>
    </citation>
    <scope>NUCLEOTIDE SEQUENCE</scope>
    <source>
        <strain evidence="2">MEB205</strain>
    </source>
</reference>
<dbReference type="InterPro" id="IPR050312">
    <property type="entry name" value="IolE/XylAMocC-like"/>
</dbReference>
<organism evidence="2 3">
    <name type="scientific">Halalkalibacter alkaliphilus</name>
    <dbReference type="NCBI Taxonomy" id="2917993"/>
    <lineage>
        <taxon>Bacteria</taxon>
        <taxon>Bacillati</taxon>
        <taxon>Bacillota</taxon>
        <taxon>Bacilli</taxon>
        <taxon>Bacillales</taxon>
        <taxon>Bacillaceae</taxon>
        <taxon>Halalkalibacter</taxon>
    </lineage>
</organism>
<evidence type="ECO:0000313" key="2">
    <source>
        <dbReference type="EMBL" id="MCL7749767.1"/>
    </source>
</evidence>
<evidence type="ECO:0000313" key="3">
    <source>
        <dbReference type="Proteomes" id="UP001139150"/>
    </source>
</evidence>
<name>A0A9X2I840_9BACI</name>
<accession>A0A9X2I840</accession>
<proteinExistence type="predicted"/>
<dbReference type="InterPro" id="IPR013022">
    <property type="entry name" value="Xyl_isomerase-like_TIM-brl"/>
</dbReference>
<dbReference type="Gene3D" id="3.20.20.150">
    <property type="entry name" value="Divalent-metal-dependent TIM barrel enzymes"/>
    <property type="match status" value="1"/>
</dbReference>
<comment type="caution">
    <text evidence="2">The sequence shown here is derived from an EMBL/GenBank/DDBJ whole genome shotgun (WGS) entry which is preliminary data.</text>
</comment>
<dbReference type="GO" id="GO:0016853">
    <property type="term" value="F:isomerase activity"/>
    <property type="evidence" value="ECO:0007669"/>
    <property type="project" value="UniProtKB-KW"/>
</dbReference>
<dbReference type="PANTHER" id="PTHR12110">
    <property type="entry name" value="HYDROXYPYRUVATE ISOMERASE"/>
    <property type="match status" value="1"/>
</dbReference>
<dbReference type="RefSeq" id="WP_250098624.1">
    <property type="nucleotide sequence ID" value="NZ_JAKRYL010000039.1"/>
</dbReference>
<dbReference type="AlphaFoldDB" id="A0A9X2I840"/>
<protein>
    <submittedName>
        <fullName evidence="2">Sugar phosphate isomerase/epimerase</fullName>
    </submittedName>
</protein>
<dbReference type="Proteomes" id="UP001139150">
    <property type="component" value="Unassembled WGS sequence"/>
</dbReference>
<dbReference type="SUPFAM" id="SSF51658">
    <property type="entry name" value="Xylose isomerase-like"/>
    <property type="match status" value="1"/>
</dbReference>
<dbReference type="PANTHER" id="PTHR12110:SF41">
    <property type="entry name" value="INOSOSE DEHYDRATASE"/>
    <property type="match status" value="1"/>
</dbReference>
<gene>
    <name evidence="2" type="ORF">MF646_21870</name>
</gene>
<dbReference type="EMBL" id="JAKRYL010000039">
    <property type="protein sequence ID" value="MCL7749767.1"/>
    <property type="molecule type" value="Genomic_DNA"/>
</dbReference>
<evidence type="ECO:0000259" key="1">
    <source>
        <dbReference type="Pfam" id="PF01261"/>
    </source>
</evidence>